<reference evidence="1" key="1">
    <citation type="submission" date="2022-05" db="EMBL/GenBank/DDBJ databases">
        <authorList>
            <person name="Pankratov T."/>
        </authorList>
    </citation>
    <scope>NUCLEOTIDE SEQUENCE</scope>
    <source>
        <strain evidence="1">BP6-180914</strain>
    </source>
</reference>
<dbReference type="InterPro" id="IPR052184">
    <property type="entry name" value="SDR_enzymes"/>
</dbReference>
<dbReference type="EMBL" id="JAMOIM010000033">
    <property type="protein sequence ID" value="MCW6511790.1"/>
    <property type="molecule type" value="Genomic_DNA"/>
</dbReference>
<dbReference type="RefSeq" id="WP_282588168.1">
    <property type="nucleotide sequence ID" value="NZ_JAMOIM010000033.1"/>
</dbReference>
<evidence type="ECO:0000313" key="2">
    <source>
        <dbReference type="Proteomes" id="UP001165667"/>
    </source>
</evidence>
<dbReference type="InterPro" id="IPR002347">
    <property type="entry name" value="SDR_fam"/>
</dbReference>
<organism evidence="1 2">
    <name type="scientific">Lichenifustis flavocetrariae</name>
    <dbReference type="NCBI Taxonomy" id="2949735"/>
    <lineage>
        <taxon>Bacteria</taxon>
        <taxon>Pseudomonadati</taxon>
        <taxon>Pseudomonadota</taxon>
        <taxon>Alphaproteobacteria</taxon>
        <taxon>Hyphomicrobiales</taxon>
        <taxon>Lichenihabitantaceae</taxon>
        <taxon>Lichenifustis</taxon>
    </lineage>
</organism>
<dbReference type="PRINTS" id="PR00081">
    <property type="entry name" value="GDHRDH"/>
</dbReference>
<sequence>MSNSILIIAAERGLGLGLARELFRRGWSVTGTARPSADIGELEAVGREDPSRLSLASIDVTDAGQIEPFLASLADRRFDVIFFNAGIYGPLHQSVAQATDAEFAEIMLTNTFGPIRLAHRLLGRLTEVGGTYAFMSSHRGSTAINLEGGLELYRASKVALNMLARGLWATNRDRGPFGLTMLSIHPGWVRTAMGTLDGTVEPEMELEPSVRGVADVVERHQGSGENLYLDWQGSPLGW</sequence>
<dbReference type="Proteomes" id="UP001165667">
    <property type="component" value="Unassembled WGS sequence"/>
</dbReference>
<name>A0AA41Z2U8_9HYPH</name>
<dbReference type="PANTHER" id="PTHR45458">
    <property type="entry name" value="SHORT-CHAIN DEHYDROGENASE/REDUCTASE SDR"/>
    <property type="match status" value="1"/>
</dbReference>
<evidence type="ECO:0000313" key="1">
    <source>
        <dbReference type="EMBL" id="MCW6511790.1"/>
    </source>
</evidence>
<dbReference type="GO" id="GO:0016616">
    <property type="term" value="F:oxidoreductase activity, acting on the CH-OH group of donors, NAD or NADP as acceptor"/>
    <property type="evidence" value="ECO:0007669"/>
    <property type="project" value="TreeGrafter"/>
</dbReference>
<dbReference type="AlphaFoldDB" id="A0AA41Z2U8"/>
<gene>
    <name evidence="1" type="ORF">M8523_27895</name>
</gene>
<dbReference type="Pfam" id="PF13561">
    <property type="entry name" value="adh_short_C2"/>
    <property type="match status" value="1"/>
</dbReference>
<protein>
    <submittedName>
        <fullName evidence="1">SDR family NAD(P)-dependent oxidoreductase</fullName>
    </submittedName>
</protein>
<accession>A0AA41Z2U8</accession>
<proteinExistence type="predicted"/>
<comment type="caution">
    <text evidence="1">The sequence shown here is derived from an EMBL/GenBank/DDBJ whole genome shotgun (WGS) entry which is preliminary data.</text>
</comment>
<dbReference type="SUPFAM" id="SSF51735">
    <property type="entry name" value="NAD(P)-binding Rossmann-fold domains"/>
    <property type="match status" value="1"/>
</dbReference>
<dbReference type="InterPro" id="IPR036291">
    <property type="entry name" value="NAD(P)-bd_dom_sf"/>
</dbReference>
<dbReference type="PANTHER" id="PTHR45458:SF1">
    <property type="entry name" value="SHORT CHAIN DEHYDROGENASE"/>
    <property type="match status" value="1"/>
</dbReference>
<dbReference type="Gene3D" id="3.40.50.720">
    <property type="entry name" value="NAD(P)-binding Rossmann-like Domain"/>
    <property type="match status" value="1"/>
</dbReference>
<keyword evidence="2" id="KW-1185">Reference proteome</keyword>